<evidence type="ECO:0000256" key="16">
    <source>
        <dbReference type="ARBA" id="ARBA00033364"/>
    </source>
</evidence>
<evidence type="ECO:0000256" key="4">
    <source>
        <dbReference type="ARBA" id="ARBA00007393"/>
    </source>
</evidence>
<dbReference type="Pfam" id="PF08040">
    <property type="entry name" value="NADH_oxidored"/>
    <property type="match status" value="1"/>
</dbReference>
<keyword evidence="9" id="KW-0812">Transmembrane</keyword>
<comment type="subcellular location">
    <subcellularLocation>
        <location evidence="2">Mitochondrion inner membrane</location>
    </subcellularLocation>
    <subcellularLocation>
        <location evidence="3">Mitochondrion membrane</location>
        <topology evidence="3">Single-pass membrane protein</topology>
    </subcellularLocation>
</comment>
<evidence type="ECO:0000256" key="3">
    <source>
        <dbReference type="ARBA" id="ARBA00004304"/>
    </source>
</evidence>
<dbReference type="OrthoDB" id="9923602at2759"/>
<sequence>MTSILIRQWYHVFVPASGMLLGWYLDRKETERLVLFRDKTALYGRELQAGEKPSWP</sequence>
<evidence type="ECO:0000256" key="6">
    <source>
        <dbReference type="ARBA" id="ARBA00018678"/>
    </source>
</evidence>
<protein>
    <recommendedName>
        <fullName evidence="6">NADH dehydrogenase [ubiquinone] 1 beta subcomplex subunit 1</fullName>
    </recommendedName>
    <alternativeName>
        <fullName evidence="16">Complex I-MNLL</fullName>
    </alternativeName>
    <alternativeName>
        <fullName evidence="15">NADH-ubiquinone oxidoreductase MNLL subunit</fullName>
    </alternativeName>
</protein>
<evidence type="ECO:0000313" key="18">
    <source>
        <dbReference type="Proteomes" id="UP001152799"/>
    </source>
</evidence>
<evidence type="ECO:0000256" key="7">
    <source>
        <dbReference type="ARBA" id="ARBA00022448"/>
    </source>
</evidence>
<evidence type="ECO:0000256" key="5">
    <source>
        <dbReference type="ARBA" id="ARBA00011533"/>
    </source>
</evidence>
<accession>A0A9N9QPD3</accession>
<organism evidence="17 18">
    <name type="scientific">Ceutorhynchus assimilis</name>
    <name type="common">cabbage seed weevil</name>
    <dbReference type="NCBI Taxonomy" id="467358"/>
    <lineage>
        <taxon>Eukaryota</taxon>
        <taxon>Metazoa</taxon>
        <taxon>Ecdysozoa</taxon>
        <taxon>Arthropoda</taxon>
        <taxon>Hexapoda</taxon>
        <taxon>Insecta</taxon>
        <taxon>Pterygota</taxon>
        <taxon>Neoptera</taxon>
        <taxon>Endopterygota</taxon>
        <taxon>Coleoptera</taxon>
        <taxon>Polyphaga</taxon>
        <taxon>Cucujiformia</taxon>
        <taxon>Curculionidae</taxon>
        <taxon>Ceutorhynchinae</taxon>
        <taxon>Ceutorhynchus</taxon>
    </lineage>
</organism>
<evidence type="ECO:0000256" key="15">
    <source>
        <dbReference type="ARBA" id="ARBA00030377"/>
    </source>
</evidence>
<keyword evidence="8" id="KW-0679">Respiratory chain</keyword>
<comment type="similarity">
    <text evidence="4">Belongs to the complex I NDUFB1 subunit family.</text>
</comment>
<keyword evidence="10" id="KW-0999">Mitochondrion inner membrane</keyword>
<dbReference type="Proteomes" id="UP001152799">
    <property type="component" value="Chromosome 4"/>
</dbReference>
<name>A0A9N9QPD3_9CUCU</name>
<keyword evidence="14" id="KW-0472">Membrane</keyword>
<evidence type="ECO:0000256" key="9">
    <source>
        <dbReference type="ARBA" id="ARBA00022692"/>
    </source>
</evidence>
<dbReference type="InterPro" id="IPR012575">
    <property type="entry name" value="NDUB1"/>
</dbReference>
<proteinExistence type="inferred from homology"/>
<dbReference type="PANTHER" id="PTHR15222">
    <property type="entry name" value="NADH DEHYDROGENASE [UBIQUINONE] 1 BETA SUBCOMPLEX SUBUNIT 1"/>
    <property type="match status" value="1"/>
</dbReference>
<keyword evidence="13" id="KW-0496">Mitochondrion</keyword>
<evidence type="ECO:0000256" key="13">
    <source>
        <dbReference type="ARBA" id="ARBA00023128"/>
    </source>
</evidence>
<keyword evidence="7" id="KW-0813">Transport</keyword>
<keyword evidence="11" id="KW-0249">Electron transport</keyword>
<evidence type="ECO:0000256" key="1">
    <source>
        <dbReference type="ARBA" id="ARBA00003335"/>
    </source>
</evidence>
<evidence type="ECO:0000256" key="11">
    <source>
        <dbReference type="ARBA" id="ARBA00022982"/>
    </source>
</evidence>
<comment type="subunit">
    <text evidence="5">Complex I is composed of 45 different subunits.</text>
</comment>
<gene>
    <name evidence="17" type="ORF">CEUTPL_LOCUS8663</name>
</gene>
<reference evidence="17" key="1">
    <citation type="submission" date="2022-01" db="EMBL/GenBank/DDBJ databases">
        <authorList>
            <person name="King R."/>
        </authorList>
    </citation>
    <scope>NUCLEOTIDE SEQUENCE</scope>
</reference>
<dbReference type="PANTHER" id="PTHR15222:SF2">
    <property type="entry name" value="NADH DEHYDROGENASE [UBIQUINONE] 1 BETA SUBCOMPLEX SUBUNIT 1"/>
    <property type="match status" value="1"/>
</dbReference>
<evidence type="ECO:0000256" key="14">
    <source>
        <dbReference type="ARBA" id="ARBA00023136"/>
    </source>
</evidence>
<dbReference type="EMBL" id="OU892280">
    <property type="protein sequence ID" value="CAG9768115.1"/>
    <property type="molecule type" value="Genomic_DNA"/>
</dbReference>
<evidence type="ECO:0000313" key="17">
    <source>
        <dbReference type="EMBL" id="CAG9768115.1"/>
    </source>
</evidence>
<evidence type="ECO:0000256" key="10">
    <source>
        <dbReference type="ARBA" id="ARBA00022792"/>
    </source>
</evidence>
<evidence type="ECO:0000256" key="12">
    <source>
        <dbReference type="ARBA" id="ARBA00022989"/>
    </source>
</evidence>
<keyword evidence="18" id="KW-1185">Reference proteome</keyword>
<dbReference type="AlphaFoldDB" id="A0A9N9QPD3"/>
<dbReference type="GO" id="GO:0005743">
    <property type="term" value="C:mitochondrial inner membrane"/>
    <property type="evidence" value="ECO:0007669"/>
    <property type="project" value="UniProtKB-SubCell"/>
</dbReference>
<evidence type="ECO:0000256" key="8">
    <source>
        <dbReference type="ARBA" id="ARBA00022660"/>
    </source>
</evidence>
<evidence type="ECO:0000256" key="2">
    <source>
        <dbReference type="ARBA" id="ARBA00004273"/>
    </source>
</evidence>
<keyword evidence="12" id="KW-1133">Transmembrane helix</keyword>
<comment type="function">
    <text evidence="1">Accessory subunit of the mitochondrial membrane respiratory chain NADH dehydrogenase (Complex I) that is believed not to be involved in catalysis. Complex I functions in the transfer of electrons from NADH to the respiratory chain. The immediate electron acceptor for the enzyme is believed to be ubiquinone.</text>
</comment>